<gene>
    <name evidence="11" type="ORF">ACFO6Q_17000</name>
</gene>
<evidence type="ECO:0000313" key="11">
    <source>
        <dbReference type="EMBL" id="MFC4822025.1"/>
    </source>
</evidence>
<evidence type="ECO:0000256" key="7">
    <source>
        <dbReference type="SAM" id="MobiDB-lite"/>
    </source>
</evidence>
<dbReference type="InterPro" id="IPR055518">
    <property type="entry name" value="DUF7092"/>
</dbReference>
<evidence type="ECO:0000256" key="4">
    <source>
        <dbReference type="ARBA" id="ARBA00022833"/>
    </source>
</evidence>
<dbReference type="Pfam" id="PF01435">
    <property type="entry name" value="Peptidase_M48"/>
    <property type="match status" value="1"/>
</dbReference>
<dbReference type="Gene3D" id="3.30.2010.10">
    <property type="entry name" value="Metalloproteases ('zincins'), catalytic domain"/>
    <property type="match status" value="1"/>
</dbReference>
<feature type="domain" description="DUF7092" evidence="10">
    <location>
        <begin position="5"/>
        <end position="80"/>
    </location>
</feature>
<evidence type="ECO:0000256" key="6">
    <source>
        <dbReference type="RuleBase" id="RU003983"/>
    </source>
</evidence>
<feature type="domain" description="Peptidase M48" evidence="9">
    <location>
        <begin position="188"/>
        <end position="335"/>
    </location>
</feature>
<evidence type="ECO:0000259" key="10">
    <source>
        <dbReference type="Pfam" id="PF23368"/>
    </source>
</evidence>
<proteinExistence type="inferred from homology"/>
<dbReference type="PANTHER" id="PTHR22726:SF1">
    <property type="entry name" value="METALLOENDOPEPTIDASE OMA1, MITOCHONDRIAL"/>
    <property type="match status" value="1"/>
</dbReference>
<dbReference type="CDD" id="cd07332">
    <property type="entry name" value="M48C_Oma1_like"/>
    <property type="match status" value="1"/>
</dbReference>
<keyword evidence="8" id="KW-1133">Transmembrane helix</keyword>
<evidence type="ECO:0000256" key="1">
    <source>
        <dbReference type="ARBA" id="ARBA00022670"/>
    </source>
</evidence>
<dbReference type="RefSeq" id="WP_380022307.1">
    <property type="nucleotide sequence ID" value="NZ_JBHSHD010000013.1"/>
</dbReference>
<evidence type="ECO:0000256" key="2">
    <source>
        <dbReference type="ARBA" id="ARBA00022723"/>
    </source>
</evidence>
<dbReference type="InterPro" id="IPR001915">
    <property type="entry name" value="Peptidase_M48"/>
</dbReference>
<comment type="caution">
    <text evidence="11">The sequence shown here is derived from an EMBL/GenBank/DDBJ whole genome shotgun (WGS) entry which is preliminary data.</text>
</comment>
<evidence type="ECO:0000256" key="3">
    <source>
        <dbReference type="ARBA" id="ARBA00022801"/>
    </source>
</evidence>
<feature type="compositionally biased region" description="Acidic residues" evidence="7">
    <location>
        <begin position="359"/>
        <end position="371"/>
    </location>
</feature>
<feature type="transmembrane region" description="Helical" evidence="8">
    <location>
        <begin position="96"/>
        <end position="118"/>
    </location>
</feature>
<organism evidence="11 12">
    <name type="scientific">Dokdonella ginsengisoli</name>
    <dbReference type="NCBI Taxonomy" id="363846"/>
    <lineage>
        <taxon>Bacteria</taxon>
        <taxon>Pseudomonadati</taxon>
        <taxon>Pseudomonadota</taxon>
        <taxon>Gammaproteobacteria</taxon>
        <taxon>Lysobacterales</taxon>
        <taxon>Rhodanobacteraceae</taxon>
        <taxon>Dokdonella</taxon>
    </lineage>
</organism>
<keyword evidence="8" id="KW-0812">Transmembrane</keyword>
<sequence length="392" mass="41322">MSERFDGIYFDGRSGRAHAAALRGLGAGRYALEGDGIAREGSIAELSITPKLAGVERTVEFGDGGRLLLPAAAPIDGWFAHGPGLEALVDRLERHAYAVAAAVLICIAAFAIGATWGVPRLADRIATTIPPGAEHSLGEHTLAQFDRFGLAPSGLAQDRQDELYARFQNLLQGLDRGVADRIEFRDAPDIGANAFALPGGIVVVTDQLVHRLRDDREFDAVVAHELGHQQHRHALRQALRGSLIAVVAAVFAGDVSSAGAVVVAVPTFLLGSHYSRGFEAEADAFAFDLLACHQESPRWFARAMQVLRADGPDDDDFAYLSSHPPTAERIAQAEDAARRFAASHPRLCPDGVCPGDANAAEDEADCDECGDEPAGSGDAVAPSSGGHRGDGG</sequence>
<dbReference type="InterPro" id="IPR051156">
    <property type="entry name" value="Mito/Outer_Membr_Metalloprot"/>
</dbReference>
<reference evidence="12" key="1">
    <citation type="journal article" date="2019" name="Int. J. Syst. Evol. Microbiol.">
        <title>The Global Catalogue of Microorganisms (GCM) 10K type strain sequencing project: providing services to taxonomists for standard genome sequencing and annotation.</title>
        <authorList>
            <consortium name="The Broad Institute Genomics Platform"/>
            <consortium name="The Broad Institute Genome Sequencing Center for Infectious Disease"/>
            <person name="Wu L."/>
            <person name="Ma J."/>
        </authorList>
    </citation>
    <scope>NUCLEOTIDE SEQUENCE [LARGE SCALE GENOMIC DNA]</scope>
    <source>
        <strain evidence="12">CCUG 30340</strain>
    </source>
</reference>
<keyword evidence="5 6" id="KW-0482">Metalloprotease</keyword>
<dbReference type="Pfam" id="PF23368">
    <property type="entry name" value="DUF7092"/>
    <property type="match status" value="1"/>
</dbReference>
<keyword evidence="4 6" id="KW-0862">Zinc</keyword>
<keyword evidence="3 6" id="KW-0378">Hydrolase</keyword>
<name>A0ABV9QXB7_9GAMM</name>
<evidence type="ECO:0000313" key="12">
    <source>
        <dbReference type="Proteomes" id="UP001595886"/>
    </source>
</evidence>
<dbReference type="PANTHER" id="PTHR22726">
    <property type="entry name" value="METALLOENDOPEPTIDASE OMA1"/>
    <property type="match status" value="1"/>
</dbReference>
<evidence type="ECO:0000256" key="8">
    <source>
        <dbReference type="SAM" id="Phobius"/>
    </source>
</evidence>
<comment type="similarity">
    <text evidence="6">Belongs to the peptidase M48 family.</text>
</comment>
<dbReference type="EMBL" id="JBHSHD010000013">
    <property type="protein sequence ID" value="MFC4822025.1"/>
    <property type="molecule type" value="Genomic_DNA"/>
</dbReference>
<keyword evidence="2" id="KW-0479">Metal-binding</keyword>
<dbReference type="Proteomes" id="UP001595886">
    <property type="component" value="Unassembled WGS sequence"/>
</dbReference>
<evidence type="ECO:0000256" key="5">
    <source>
        <dbReference type="ARBA" id="ARBA00023049"/>
    </source>
</evidence>
<keyword evidence="8" id="KW-0472">Membrane</keyword>
<keyword evidence="12" id="KW-1185">Reference proteome</keyword>
<evidence type="ECO:0000259" key="9">
    <source>
        <dbReference type="Pfam" id="PF01435"/>
    </source>
</evidence>
<comment type="cofactor">
    <cofactor evidence="6">
        <name>Zn(2+)</name>
        <dbReference type="ChEBI" id="CHEBI:29105"/>
    </cofactor>
    <text evidence="6">Binds 1 zinc ion per subunit.</text>
</comment>
<keyword evidence="1 6" id="KW-0645">Protease</keyword>
<feature type="region of interest" description="Disordered" evidence="7">
    <location>
        <begin position="359"/>
        <end position="392"/>
    </location>
</feature>
<accession>A0ABV9QXB7</accession>
<protein>
    <submittedName>
        <fullName evidence="11">M48 family metallopeptidase</fullName>
    </submittedName>
</protein>